<feature type="compositionally biased region" description="Polar residues" evidence="1">
    <location>
        <begin position="1477"/>
        <end position="1500"/>
    </location>
</feature>
<feature type="region of interest" description="Disordered" evidence="1">
    <location>
        <begin position="1367"/>
        <end position="1394"/>
    </location>
</feature>
<feature type="compositionally biased region" description="Basic and acidic residues" evidence="1">
    <location>
        <begin position="647"/>
        <end position="670"/>
    </location>
</feature>
<feature type="region of interest" description="Disordered" evidence="1">
    <location>
        <begin position="945"/>
        <end position="1002"/>
    </location>
</feature>
<reference evidence="2" key="1">
    <citation type="submission" date="2020-12" db="EMBL/GenBank/DDBJ databases">
        <authorList>
            <person name="Iha C."/>
        </authorList>
    </citation>
    <scope>NUCLEOTIDE SEQUENCE</scope>
</reference>
<feature type="compositionally biased region" description="Polar residues" evidence="1">
    <location>
        <begin position="1367"/>
        <end position="1391"/>
    </location>
</feature>
<feature type="region of interest" description="Disordered" evidence="1">
    <location>
        <begin position="1431"/>
        <end position="1563"/>
    </location>
</feature>
<feature type="region of interest" description="Disordered" evidence="1">
    <location>
        <begin position="1086"/>
        <end position="1147"/>
    </location>
</feature>
<feature type="compositionally biased region" description="Basic and acidic residues" evidence="1">
    <location>
        <begin position="1433"/>
        <end position="1456"/>
    </location>
</feature>
<evidence type="ECO:0000313" key="3">
    <source>
        <dbReference type="Proteomes" id="UP000708148"/>
    </source>
</evidence>
<feature type="compositionally biased region" description="Polar residues" evidence="1">
    <location>
        <begin position="968"/>
        <end position="992"/>
    </location>
</feature>
<dbReference type="Proteomes" id="UP000708148">
    <property type="component" value="Unassembled WGS sequence"/>
</dbReference>
<comment type="caution">
    <text evidence="2">The sequence shown here is derived from an EMBL/GenBank/DDBJ whole genome shotgun (WGS) entry which is preliminary data.</text>
</comment>
<proteinExistence type="predicted"/>
<evidence type="ECO:0000256" key="1">
    <source>
        <dbReference type="SAM" id="MobiDB-lite"/>
    </source>
</evidence>
<feature type="region of interest" description="Disordered" evidence="1">
    <location>
        <begin position="908"/>
        <end position="928"/>
    </location>
</feature>
<feature type="region of interest" description="Disordered" evidence="1">
    <location>
        <begin position="96"/>
        <end position="117"/>
    </location>
</feature>
<feature type="compositionally biased region" description="Polar residues" evidence="1">
    <location>
        <begin position="616"/>
        <end position="626"/>
    </location>
</feature>
<protein>
    <submittedName>
        <fullName evidence="2">Uncharacterized protein</fullName>
    </submittedName>
</protein>
<gene>
    <name evidence="2" type="ORF">OSTQU699_LOCUS9522</name>
</gene>
<accession>A0A8S1JHR3</accession>
<feature type="compositionally biased region" description="Basic and acidic residues" evidence="1">
    <location>
        <begin position="1"/>
        <end position="12"/>
    </location>
</feature>
<feature type="region of interest" description="Disordered" evidence="1">
    <location>
        <begin position="1"/>
        <end position="20"/>
    </location>
</feature>
<feature type="region of interest" description="Disordered" evidence="1">
    <location>
        <begin position="1590"/>
        <end position="1612"/>
    </location>
</feature>
<evidence type="ECO:0000313" key="2">
    <source>
        <dbReference type="EMBL" id="CAD7704165.1"/>
    </source>
</evidence>
<sequence>MPPDYHNEERNRFSNGRDGNCYEYRQLERQLNGNLHAEEAPRTRRISARTAPEHYQPRRHHPRFVREHERGGEAGRKHGSAGWAASRLQSTEGFKRASGGRYCDSEREPWDAEPSQARWKARQSVEVWQIRNPSMPSSVVWQRGTGKRGREPGGRPTYSQGPWDGMEATRSDHDSGDGGYTQYYPSTWNGQGSSMDRRHKATIAHMDGATSHGCTEADPRSSWKGGRRGIGHHGNIHQFGAPMGARKQDWSGNLMIDGNHLSSFIRQGAGGLQQSKDHLGACFRPEEHHSGSARQHAAGSFGPVNVSPIPEKQMPEGALLTAPDREKKRKLAEQGEFKVREGAQGAGLSGGVIADKTGLLHQGGALSVMLDGGGFGREGPVTTSVWGAGYVQHRIPGPLTGNRVESLARTVLQRADCPSSMQQAHAALPGILSVPTANAAGDAKAPDTGFSLSLHVRGFGSPQKDEVAKEVVLPESPVTPPAEASSSPEKRLPFYVEHDVPTANIPGPDASSLRLLTLKDSHLNQALVEDAVGSIVGQSDRQSSVAYTPQEPSAVSEAEGFKPLAGGNCLLADVAKERPHPEPQCKSIGVDSFQESLKSISLEDRPAGWVEDELPSSESAHAQSNCPHLPPHLMAKVSHSGGGATEPDLHSRSGSQEHCETQTHHREAQKIEAQGSRRRCRDTLEPSSTDAAHRLKNPQSSSVHIRSRSPPFCRENSPVCRHPGVHGSHDARGAEVCPGFSHAHCEVKVLPYERSHSRRGWQPQGERMRIVPKASDPAQQMQVARFSIPKQRSRPADECCHEAPADRLEVWRGDALGNQVRRKGISRSCEGREFRHLQGSRGQRLSLSPPLSTAASPACENGVPLCRQRDALTVHEHWHGQECWSGAYGPIQGCSTWQPRYTKHPWAAQVSAPRQQGRPSGGRRSGNPKFEAKFWRFVPYSSHGRHQEVSSSSSDEGYRFKNPCESGDQFQSRAHSLPQQTSPAAQNAQEGVNHSDKQGGQRKSCYQLDDQDMSGYISGKRGNLPEIFGEPECRRTRIPIHSASQVQEPGLMQSSVLHSSGRAADRGQRAAPKELLEIWKHQPQRCQSCPQDMLDSSDDDGVYRFKKPQSIRSLSRSKSPRMSPEASPACKNVEQCGSHDDGQHEQVSGHFQEAHQGAYQLASGDQDHALKQVMDPESRENRIPSRLAMAALQLQVSRPAQLAASRLSCKMADRKMHTTANCQLARWSVELDGIQDPLQDVSHSSDNDEGYRFKQLHRDACRSRSCSGSPTLRQGTSSSLRIAEQCGSHDERHSEKYADAFKADHLDACELLAGDGDLVFQQTKKQEATRNRQSSWSPGATTQLQVSSLAQCSASFLRVGHAEQRWQAPQNHQLARSTYQQHNSQGTSNLSDGDECCRFKKLQNIGSRSRSKSPPMPQEASLANSMAVNCSCEDDRQGEQRPEHPEGEQQNAHERAFGNSGDQHCSIGELKGRRSSIPKQSPAGQVQVSRPAQSSGTSSIGRPLVQERQAAPKEQLTIEKNGPQSGQDCLEAMSDSSNDAGGYSFRKPQSIGCSSRSGFPETAKDVSVADGIVRCSKDDNSERLCLSFAQQQPSAETVEGQPPSNGRRTDRWRSYFSELRAGKRVKPQMRKET</sequence>
<feature type="region of interest" description="Disordered" evidence="1">
    <location>
        <begin position="31"/>
        <end position="64"/>
    </location>
</feature>
<feature type="compositionally biased region" description="Basic and acidic residues" evidence="1">
    <location>
        <begin position="167"/>
        <end position="176"/>
    </location>
</feature>
<keyword evidence="3" id="KW-1185">Reference proteome</keyword>
<name>A0A8S1JHR3_9CHLO</name>
<feature type="region of interest" description="Disordered" evidence="1">
    <location>
        <begin position="611"/>
        <end position="713"/>
    </location>
</feature>
<dbReference type="EMBL" id="CAJHUC010002672">
    <property type="protein sequence ID" value="CAD7704165.1"/>
    <property type="molecule type" value="Genomic_DNA"/>
</dbReference>
<organism evidence="2 3">
    <name type="scientific">Ostreobium quekettii</name>
    <dbReference type="NCBI Taxonomy" id="121088"/>
    <lineage>
        <taxon>Eukaryota</taxon>
        <taxon>Viridiplantae</taxon>
        <taxon>Chlorophyta</taxon>
        <taxon>core chlorophytes</taxon>
        <taxon>Ulvophyceae</taxon>
        <taxon>TCBD clade</taxon>
        <taxon>Bryopsidales</taxon>
        <taxon>Ostreobineae</taxon>
        <taxon>Ostreobiaceae</taxon>
        <taxon>Ostreobium</taxon>
    </lineage>
</organism>
<feature type="region of interest" description="Disordered" evidence="1">
    <location>
        <begin position="137"/>
        <end position="181"/>
    </location>
</feature>